<dbReference type="STRING" id="1600.LBAT_0037"/>
<dbReference type="KEGG" id="lae:LBAT_0037"/>
<dbReference type="RefSeq" id="WP_060459015.1">
    <property type="nucleotide sequence ID" value="NZ_AP014808.1"/>
</dbReference>
<accession>A0A0D6A121</accession>
<dbReference type="Proteomes" id="UP000035709">
    <property type="component" value="Chromosome"/>
</dbReference>
<dbReference type="EMBL" id="AP014808">
    <property type="protein sequence ID" value="BAQ56426.1"/>
    <property type="molecule type" value="Genomic_DNA"/>
</dbReference>
<keyword evidence="2" id="KW-1185">Reference proteome</keyword>
<protein>
    <recommendedName>
        <fullName evidence="3">Nucleotidyltransferase</fullName>
    </recommendedName>
</protein>
<evidence type="ECO:0008006" key="3">
    <source>
        <dbReference type="Google" id="ProtNLM"/>
    </source>
</evidence>
<dbReference type="OrthoDB" id="7572058at2"/>
<proteinExistence type="predicted"/>
<sequence length="322" mass="37282">MSKTVNSAFRAFLDDEVNLDPDLNKKARNSRDYLLANIAEFGKVTDFFDLYSGFNLYYGSFAGKTKKKPLDDIDLMVGFSGDGYVYHKEEDHFLISVNDKNKEYGCTDDGYLNSRKVIELLKSRLYQISNYQKADVHRNMQAITLQLSSYPWNFDMVPCFYTDAGFYLIPNGYGKWEKTDPRIDNKRTTRINQKFDGHLLELIRLVKYLNSRKLTITIPSYLLEVIILNYYGRQYFNGNWEIDDNLKLVFGEIATEILGSVIDPKGIQGNINTLEWEDRLKISTFFDKIAKEAGNAVLQRIIGNEQVAIEIWSSIFGEQFKK</sequence>
<dbReference type="AlphaFoldDB" id="A0A0D6A121"/>
<gene>
    <name evidence="1" type="ORF">LBAT_0037</name>
</gene>
<dbReference type="Gene3D" id="3.30.460.90">
    <property type="match status" value="1"/>
</dbReference>
<dbReference type="PATRIC" id="fig|1600.4.peg.37"/>
<reference evidence="1 2" key="1">
    <citation type="submission" date="2015-03" db="EMBL/GenBank/DDBJ databases">
        <title>Complete genome sequence of Lactobacillus acetotolerans NBRC 13120.</title>
        <authorList>
            <person name="Toh H."/>
            <person name="Morita H."/>
            <person name="Fujita N."/>
        </authorList>
    </citation>
    <scope>NUCLEOTIDE SEQUENCE [LARGE SCALE GENOMIC DNA]</scope>
    <source>
        <strain evidence="1 2">NBRC 13120</strain>
    </source>
</reference>
<name>A0A0D6A121_9LACO</name>
<evidence type="ECO:0000313" key="1">
    <source>
        <dbReference type="EMBL" id="BAQ56426.1"/>
    </source>
</evidence>
<organism evidence="1 2">
    <name type="scientific">Lactobacillus acetotolerans</name>
    <dbReference type="NCBI Taxonomy" id="1600"/>
    <lineage>
        <taxon>Bacteria</taxon>
        <taxon>Bacillati</taxon>
        <taxon>Bacillota</taxon>
        <taxon>Bacilli</taxon>
        <taxon>Lactobacillales</taxon>
        <taxon>Lactobacillaceae</taxon>
        <taxon>Lactobacillus</taxon>
    </lineage>
</organism>
<evidence type="ECO:0000313" key="2">
    <source>
        <dbReference type="Proteomes" id="UP000035709"/>
    </source>
</evidence>